<name>A0A8S5R2G8_9CAUD</name>
<accession>A0A8S5R2G8</accession>
<organism evidence="1">
    <name type="scientific">Siphoviridae sp. ct6d71</name>
    <dbReference type="NCBI Taxonomy" id="2826298"/>
    <lineage>
        <taxon>Viruses</taxon>
        <taxon>Duplodnaviria</taxon>
        <taxon>Heunggongvirae</taxon>
        <taxon>Uroviricota</taxon>
        <taxon>Caudoviricetes</taxon>
    </lineage>
</organism>
<dbReference type="InterPro" id="IPR044925">
    <property type="entry name" value="His-Me_finger_sf"/>
</dbReference>
<keyword evidence="1" id="KW-0540">Nuclease</keyword>
<dbReference type="GO" id="GO:0004519">
    <property type="term" value="F:endonuclease activity"/>
    <property type="evidence" value="ECO:0007669"/>
    <property type="project" value="UniProtKB-KW"/>
</dbReference>
<dbReference type="EMBL" id="BK015797">
    <property type="protein sequence ID" value="DAE25346.1"/>
    <property type="molecule type" value="Genomic_DNA"/>
</dbReference>
<sequence>MDLNLVKLKELSETKEPLKYKELCELLGLKYYKNAGTAKSNQLEHLAAICDFHIDRKPTRYIIDKYPIESQVNKKYYTFTTIEQIDTERYKVKCDCGNTFVASLRDIKKNKFGLCSCQWRKKFKSKNTFTLSADGKYYIGTDTNENIFFFSTEDYDRVSKHTWYVLPSGYVSGWVTNRIMLLHRFIMEEELKEHPELEVDHIYHARNDNRREKLRLVTRLENMQNRRPNKNKNKNPISKLCFYQITEHPELGYFKTKEEARQKLDEIKLNEKE</sequence>
<keyword evidence="1" id="KW-0378">Hydrolase</keyword>
<proteinExistence type="predicted"/>
<keyword evidence="1" id="KW-0255">Endonuclease</keyword>
<evidence type="ECO:0000313" key="1">
    <source>
        <dbReference type="EMBL" id="DAE25346.1"/>
    </source>
</evidence>
<reference evidence="1" key="1">
    <citation type="journal article" date="2021" name="Proc. Natl. Acad. Sci. U.S.A.">
        <title>A Catalog of Tens of Thousands of Viruses from Human Metagenomes Reveals Hidden Associations with Chronic Diseases.</title>
        <authorList>
            <person name="Tisza M.J."/>
            <person name="Buck C.B."/>
        </authorList>
    </citation>
    <scope>NUCLEOTIDE SEQUENCE</scope>
    <source>
        <strain evidence="1">Ct6d71</strain>
    </source>
</reference>
<dbReference type="SUPFAM" id="SSF54060">
    <property type="entry name" value="His-Me finger endonucleases"/>
    <property type="match status" value="1"/>
</dbReference>
<dbReference type="Gene3D" id="3.90.75.20">
    <property type="match status" value="1"/>
</dbReference>
<protein>
    <submittedName>
        <fullName evidence="1">Homing endonuclease</fullName>
    </submittedName>
</protein>